<dbReference type="CDD" id="cd07750">
    <property type="entry name" value="PolyPPase_VTC_like"/>
    <property type="match status" value="1"/>
</dbReference>
<feature type="domain" description="VTC" evidence="2">
    <location>
        <begin position="36"/>
        <end position="243"/>
    </location>
</feature>
<reference evidence="3" key="2">
    <citation type="journal article" date="2018" name="ISME J.">
        <title>A dynamic microbial community with high functional redundancy inhabits the cold, oxic subseafloor aquifer.</title>
        <authorList>
            <person name="Tully B.J."/>
            <person name="Wheat C.G."/>
            <person name="Glazer B.T."/>
            <person name="Huber J.A."/>
        </authorList>
    </citation>
    <scope>NUCLEOTIDE SEQUENCE</scope>
    <source>
        <strain evidence="3">NORP41</strain>
    </source>
</reference>
<dbReference type="Pfam" id="PF09359">
    <property type="entry name" value="VTC"/>
    <property type="match status" value="1"/>
</dbReference>
<proteinExistence type="predicted"/>
<protein>
    <submittedName>
        <fullName evidence="3">Vacuolar transporter</fullName>
    </submittedName>
</protein>
<accession>A0A2A5CDG2</accession>
<feature type="region of interest" description="Disordered" evidence="1">
    <location>
        <begin position="266"/>
        <end position="294"/>
    </location>
</feature>
<evidence type="ECO:0000313" key="5">
    <source>
        <dbReference type="Proteomes" id="UP000228987"/>
    </source>
</evidence>
<dbReference type="InterPro" id="IPR042267">
    <property type="entry name" value="VTC_sf"/>
</dbReference>
<reference evidence="5" key="1">
    <citation type="submission" date="2017-08" db="EMBL/GenBank/DDBJ databases">
        <title>A dynamic microbial community with high functional redundancy inhabits the cold, oxic subseafloor aquifer.</title>
        <authorList>
            <person name="Tully B.J."/>
            <person name="Wheat C.G."/>
            <person name="Glazer B.T."/>
            <person name="Huber J.A."/>
        </authorList>
    </citation>
    <scope>NUCLEOTIDE SEQUENCE [LARGE SCALE GENOMIC DNA]</scope>
</reference>
<dbReference type="InterPro" id="IPR018966">
    <property type="entry name" value="VTC_domain"/>
</dbReference>
<evidence type="ECO:0000313" key="4">
    <source>
        <dbReference type="EMBL" id="PCJ43830.1"/>
    </source>
</evidence>
<sequence>MSHRPGLNRPHAKPQLEGFSAISLSELDARAELLERMDQKYVVNNKVLDKALEHWSPHFDILDIDGNRSFRYDNCYFDDADFKCYQQHQQDRRVRFKVRTRLYTDSNTCFVEIKLKGPRGRTIKQRVPCSPEYFGMLDDSSREFIAKAYYAIYGRKFSFELLPSIKVSYYRSTLAAIEGHERITIDTQIQFSCEDETFSVNPDLVIIETKSPNRNGLAEKILRGLHQHPVSACSKYCIGMAVLGKVKRYNRFLKAMRKLQLIPTPRQPQKPLELTNTGRILNQSKHSSEEAHVI</sequence>
<gene>
    <name evidence="4" type="ORF">COA71_02905</name>
    <name evidence="3" type="ORF">COA71_07215</name>
</gene>
<dbReference type="AlphaFoldDB" id="A0A2A5CDG2"/>
<dbReference type="EMBL" id="NVWI01000004">
    <property type="protein sequence ID" value="PCJ41793.1"/>
    <property type="molecule type" value="Genomic_DNA"/>
</dbReference>
<dbReference type="EMBL" id="NVWI01000001">
    <property type="protein sequence ID" value="PCJ43830.1"/>
    <property type="molecule type" value="Genomic_DNA"/>
</dbReference>
<dbReference type="Proteomes" id="UP000228987">
    <property type="component" value="Unassembled WGS sequence"/>
</dbReference>
<dbReference type="GO" id="GO:0006799">
    <property type="term" value="P:polyphosphate biosynthetic process"/>
    <property type="evidence" value="ECO:0007669"/>
    <property type="project" value="UniProtKB-ARBA"/>
</dbReference>
<organism evidence="3 5">
    <name type="scientific">SAR86 cluster bacterium</name>
    <dbReference type="NCBI Taxonomy" id="2030880"/>
    <lineage>
        <taxon>Bacteria</taxon>
        <taxon>Pseudomonadati</taxon>
        <taxon>Pseudomonadota</taxon>
        <taxon>Gammaproteobacteria</taxon>
        <taxon>SAR86 cluster</taxon>
    </lineage>
</organism>
<comment type="caution">
    <text evidence="3">The sequence shown here is derived from an EMBL/GenBank/DDBJ whole genome shotgun (WGS) entry which is preliminary data.</text>
</comment>
<evidence type="ECO:0000256" key="1">
    <source>
        <dbReference type="SAM" id="MobiDB-lite"/>
    </source>
</evidence>
<evidence type="ECO:0000313" key="3">
    <source>
        <dbReference type="EMBL" id="PCJ41793.1"/>
    </source>
</evidence>
<name>A0A2A5CDG2_9GAMM</name>
<feature type="compositionally biased region" description="Polar residues" evidence="1">
    <location>
        <begin position="274"/>
        <end position="285"/>
    </location>
</feature>
<dbReference type="Gene3D" id="3.20.100.30">
    <property type="entry name" value="VTC, catalytic tunnel domain"/>
    <property type="match status" value="1"/>
</dbReference>
<evidence type="ECO:0000259" key="2">
    <source>
        <dbReference type="Pfam" id="PF09359"/>
    </source>
</evidence>